<feature type="repeat" description="ANK" evidence="2">
    <location>
        <begin position="1143"/>
        <end position="1175"/>
    </location>
</feature>
<keyword evidence="2" id="KW-0040">ANK repeat</keyword>
<evidence type="ECO:0000313" key="6">
    <source>
        <dbReference type="EMBL" id="KAH7122355.1"/>
    </source>
</evidence>
<dbReference type="InterPro" id="IPR036770">
    <property type="entry name" value="Ankyrin_rpt-contain_sf"/>
</dbReference>
<dbReference type="SMART" id="SM00248">
    <property type="entry name" value="ANK"/>
    <property type="match status" value="4"/>
</dbReference>
<dbReference type="AlphaFoldDB" id="A0A9P9DKG7"/>
<evidence type="ECO:0000259" key="4">
    <source>
        <dbReference type="Pfam" id="PF24809"/>
    </source>
</evidence>
<gene>
    <name evidence="6" type="ORF">B0J11DRAFT_569177</name>
</gene>
<feature type="repeat" description="ANK" evidence="2">
    <location>
        <begin position="1076"/>
        <end position="1101"/>
    </location>
</feature>
<feature type="repeat" description="ANK" evidence="2">
    <location>
        <begin position="1110"/>
        <end position="1142"/>
    </location>
</feature>
<dbReference type="Proteomes" id="UP000700596">
    <property type="component" value="Unassembled WGS sequence"/>
</dbReference>
<dbReference type="InterPro" id="IPR056884">
    <property type="entry name" value="NPHP3-like_N"/>
</dbReference>
<feature type="domain" description="DUF7708" evidence="4">
    <location>
        <begin position="78"/>
        <end position="223"/>
    </location>
</feature>
<feature type="domain" description="GPI inositol-deacylase winged helix" evidence="3">
    <location>
        <begin position="558"/>
        <end position="630"/>
    </location>
</feature>
<dbReference type="Gene3D" id="1.20.5.340">
    <property type="match status" value="3"/>
</dbReference>
<accession>A0A9P9DKG7</accession>
<feature type="domain" description="Nephrocystin 3-like N-terminal" evidence="5">
    <location>
        <begin position="290"/>
        <end position="463"/>
    </location>
</feature>
<dbReference type="Pfam" id="PF23397">
    <property type="entry name" value="DUF7104"/>
    <property type="match status" value="7"/>
</dbReference>
<sequence length="1178" mass="131390">MSMVNQLIASRDSVNDLWAQAAAALSDDDKLNINFNRPDKLNILAELHKAAENSRQRAIESRWRYTRKSGETVIIRDVLEKIVRWVDMFKQVGDIAAQYDPGHASLPWAGVRFVLQIAVNDINKHASVVEGIAQVSELICRFTVVEELYLRGTSEAAKELERAVVKMYSGILGYLSRSRQYLEQGSAKRTIKSAFLTETQLDTDIDKIRTAEHDVHRCMALVDRNESTHNYTSLSNLLTSIDAPLRRMDDDLKNIRDDLQASKRGEIVRWLSPEPYMQHHKQTKRDILVGTGQWLLSDPVFKQWKDDSASSILWLHGIPGSGKSKLVSMVIEDALERYKAGDSPPPVFFYCSRNPAEPARSDPQAVLASLARQLSCLQPGNPLMKPIVDLYKEREEEGFASGSLEMEECLDLVLQLIAQYPLTTIVIDAMDECSPQKRHKLLEDLEKILRSSSSLVKIFISSRNDQDIVLRMRQYPNLEINSRRNSDDIARFVNDETEHLIRDRKLLRYSTCQADMKLLIIERVVEGATGILPPDLRELYTEIYEIISTQPGEDQATIFKNVLRWLLCAQRTMTSEELLCAASLKPQSNNVISVPSKELVLEICSNFIVFDAQLDTFRFAHLSVREFLEKRPEYNNSTTSALAAEICLWTILSTSSHLATQELLIKLGWHSNTAQGNLDKFCSYADVYWAQHCKLAKEQRRSGNLHTALKHTLSGGGGFSSCIAQWSERLKRHLNKVQRWNIQMPLEDTITTSKVPEFVALLVACAFDFEEQIEEMVGEAFQFAQCINRQGRGPVLVATKNGSCASLKLLLDQRAAGIQITEEVVKAAAENYSSGEQVMALLLNQRGVDIEITEAVVMADAENYISCEQAMTLLLNQQGVNIQITEAVVIAAAKNFFSGEQIIALLLNQRVNIQITEAVVKAATENSRSGNQIMALLLNQQGANIKITEEVVAAIVGQFDKKVVSLLLNQQGVNIQITEAVVIAAANNFVSGKQIIALLLDQQGVDIEITDAVIESAAVTGQETTLRLFDQWAGTKVVAQHWILIARFCAAAKQGDATAILELIKQGVSADMKDIRGTTPLWHAAARGHTDAVKVLLATNAVDVNVASIANRTPLFWPAARGYSEVVKLLLEHGAKQDYVDVDGKSPLTIAQLRGKTVVVEILIGYNSKMSLEETREL</sequence>
<organism evidence="6 7">
    <name type="scientific">Dendryphion nanum</name>
    <dbReference type="NCBI Taxonomy" id="256645"/>
    <lineage>
        <taxon>Eukaryota</taxon>
        <taxon>Fungi</taxon>
        <taxon>Dikarya</taxon>
        <taxon>Ascomycota</taxon>
        <taxon>Pezizomycotina</taxon>
        <taxon>Dothideomycetes</taxon>
        <taxon>Pleosporomycetidae</taxon>
        <taxon>Pleosporales</taxon>
        <taxon>Torulaceae</taxon>
        <taxon>Dendryphion</taxon>
    </lineage>
</organism>
<name>A0A9P9DKG7_9PLEO</name>
<dbReference type="InterPro" id="IPR054471">
    <property type="entry name" value="GPIID_WHD"/>
</dbReference>
<dbReference type="PROSITE" id="PS50297">
    <property type="entry name" value="ANK_REP_REGION"/>
    <property type="match status" value="2"/>
</dbReference>
<dbReference type="PANTHER" id="PTHR10039:SF16">
    <property type="entry name" value="GPI INOSITOL-DEACYLASE"/>
    <property type="match status" value="1"/>
</dbReference>
<dbReference type="Pfam" id="PF12796">
    <property type="entry name" value="Ank_2"/>
    <property type="match status" value="1"/>
</dbReference>
<evidence type="ECO:0000256" key="1">
    <source>
        <dbReference type="ARBA" id="ARBA00022737"/>
    </source>
</evidence>
<reference evidence="6" key="1">
    <citation type="journal article" date="2021" name="Nat. Commun.">
        <title>Genetic determinants of endophytism in the Arabidopsis root mycobiome.</title>
        <authorList>
            <person name="Mesny F."/>
            <person name="Miyauchi S."/>
            <person name="Thiergart T."/>
            <person name="Pickel B."/>
            <person name="Atanasova L."/>
            <person name="Karlsson M."/>
            <person name="Huettel B."/>
            <person name="Barry K.W."/>
            <person name="Haridas S."/>
            <person name="Chen C."/>
            <person name="Bauer D."/>
            <person name="Andreopoulos W."/>
            <person name="Pangilinan J."/>
            <person name="LaButti K."/>
            <person name="Riley R."/>
            <person name="Lipzen A."/>
            <person name="Clum A."/>
            <person name="Drula E."/>
            <person name="Henrissat B."/>
            <person name="Kohler A."/>
            <person name="Grigoriev I.V."/>
            <person name="Martin F.M."/>
            <person name="Hacquard S."/>
        </authorList>
    </citation>
    <scope>NUCLEOTIDE SEQUENCE</scope>
    <source>
        <strain evidence="6">MPI-CAGE-CH-0243</strain>
    </source>
</reference>
<dbReference type="Pfam" id="PF22939">
    <property type="entry name" value="WHD_GPIID"/>
    <property type="match status" value="1"/>
</dbReference>
<dbReference type="Gene3D" id="3.40.50.300">
    <property type="entry name" value="P-loop containing nucleotide triphosphate hydrolases"/>
    <property type="match status" value="1"/>
</dbReference>
<dbReference type="Gene3D" id="1.25.40.20">
    <property type="entry name" value="Ankyrin repeat-containing domain"/>
    <property type="match status" value="1"/>
</dbReference>
<dbReference type="EMBL" id="JAGMWT010000009">
    <property type="protein sequence ID" value="KAH7122355.1"/>
    <property type="molecule type" value="Genomic_DNA"/>
</dbReference>
<dbReference type="Pfam" id="PF24809">
    <property type="entry name" value="DUF7708"/>
    <property type="match status" value="1"/>
</dbReference>
<dbReference type="InterPro" id="IPR055530">
    <property type="entry name" value="DUF7104"/>
</dbReference>
<comment type="caution">
    <text evidence="6">The sequence shown here is derived from an EMBL/GenBank/DDBJ whole genome shotgun (WGS) entry which is preliminary data.</text>
</comment>
<dbReference type="InterPro" id="IPR056125">
    <property type="entry name" value="DUF7708"/>
</dbReference>
<evidence type="ECO:0000259" key="3">
    <source>
        <dbReference type="Pfam" id="PF22939"/>
    </source>
</evidence>
<dbReference type="InterPro" id="IPR002110">
    <property type="entry name" value="Ankyrin_rpt"/>
</dbReference>
<evidence type="ECO:0000313" key="7">
    <source>
        <dbReference type="Proteomes" id="UP000700596"/>
    </source>
</evidence>
<dbReference type="OrthoDB" id="7464126at2759"/>
<dbReference type="SUPFAM" id="SSF52540">
    <property type="entry name" value="P-loop containing nucleoside triphosphate hydrolases"/>
    <property type="match status" value="1"/>
</dbReference>
<proteinExistence type="predicted"/>
<dbReference type="Pfam" id="PF24883">
    <property type="entry name" value="NPHP3_N"/>
    <property type="match status" value="1"/>
</dbReference>
<dbReference type="PANTHER" id="PTHR10039">
    <property type="entry name" value="AMELOGENIN"/>
    <property type="match status" value="1"/>
</dbReference>
<dbReference type="InterPro" id="IPR027417">
    <property type="entry name" value="P-loop_NTPase"/>
</dbReference>
<keyword evidence="7" id="KW-1185">Reference proteome</keyword>
<evidence type="ECO:0000256" key="2">
    <source>
        <dbReference type="PROSITE-ProRule" id="PRU00023"/>
    </source>
</evidence>
<protein>
    <submittedName>
        <fullName evidence="6">Uncharacterized protein</fullName>
    </submittedName>
</protein>
<evidence type="ECO:0000259" key="5">
    <source>
        <dbReference type="Pfam" id="PF24883"/>
    </source>
</evidence>
<dbReference type="SUPFAM" id="SSF48403">
    <property type="entry name" value="Ankyrin repeat"/>
    <property type="match status" value="1"/>
</dbReference>
<keyword evidence="1" id="KW-0677">Repeat</keyword>
<dbReference type="PROSITE" id="PS50088">
    <property type="entry name" value="ANK_REPEAT"/>
    <property type="match status" value="3"/>
</dbReference>